<gene>
    <name evidence="4" type="ORF">GYMLUDRAFT_76314</name>
</gene>
<dbReference type="GO" id="GO:0008270">
    <property type="term" value="F:zinc ion binding"/>
    <property type="evidence" value="ECO:0007669"/>
    <property type="project" value="UniProtKB-KW"/>
</dbReference>
<keyword evidence="1" id="KW-0862">Zinc</keyword>
<name>A0A0D0BM73_9AGAR</name>
<dbReference type="PROSITE" id="PS50157">
    <property type="entry name" value="ZINC_FINGER_C2H2_2"/>
    <property type="match status" value="1"/>
</dbReference>
<evidence type="ECO:0000259" key="3">
    <source>
        <dbReference type="PROSITE" id="PS50157"/>
    </source>
</evidence>
<keyword evidence="1" id="KW-0863">Zinc-finger</keyword>
<sequence>MSSFSSYSSPSDYDCQPPASHQPDSFFATPPNPPQEKNPLRFNNPDFFSPAGTDDYSFLININPNADHGHSTMQSPRSQRTAEYGGVAGDTLLPVPWPLATQSQYQACGSVNMPASQGLVRLEPDFNLEHPLSFSPSLPREDLIDDTGIRQSWPELSTQNVLQSESKVIRTQWADLSEGSWPNVYGILEGSMDSDVINPDFPDQYSPTKSDFRPSFNDNGVLEAPTYPPESPTDEYIQPHPPHEAPSKYPQKGRRSVSSAAIVRASRMRRGVNRESGETRPSRFFCPMKECVELGVGFTAKHRYLDHLRRHEGVKPFKCTGCLSAYTNGSDLRRHQKNKKCATVVDHSKL</sequence>
<accession>A0A0D0BM73</accession>
<dbReference type="Proteomes" id="UP000053593">
    <property type="component" value="Unassembled WGS sequence"/>
</dbReference>
<dbReference type="InterPro" id="IPR013087">
    <property type="entry name" value="Znf_C2H2_type"/>
</dbReference>
<dbReference type="AlphaFoldDB" id="A0A0D0BM73"/>
<keyword evidence="5" id="KW-1185">Reference proteome</keyword>
<dbReference type="EMBL" id="KN834801">
    <property type="protein sequence ID" value="KIK55951.1"/>
    <property type="molecule type" value="Genomic_DNA"/>
</dbReference>
<dbReference type="OrthoDB" id="427030at2759"/>
<evidence type="ECO:0000313" key="4">
    <source>
        <dbReference type="EMBL" id="KIK55951.1"/>
    </source>
</evidence>
<dbReference type="InterPro" id="IPR036236">
    <property type="entry name" value="Znf_C2H2_sf"/>
</dbReference>
<evidence type="ECO:0000256" key="1">
    <source>
        <dbReference type="PROSITE-ProRule" id="PRU00042"/>
    </source>
</evidence>
<feature type="domain" description="C2H2-type" evidence="3">
    <location>
        <begin position="289"/>
        <end position="316"/>
    </location>
</feature>
<evidence type="ECO:0000313" key="5">
    <source>
        <dbReference type="Proteomes" id="UP000053593"/>
    </source>
</evidence>
<protein>
    <recommendedName>
        <fullName evidence="3">C2H2-type domain-containing protein</fullName>
    </recommendedName>
</protein>
<organism evidence="4 5">
    <name type="scientific">Collybiopsis luxurians FD-317 M1</name>
    <dbReference type="NCBI Taxonomy" id="944289"/>
    <lineage>
        <taxon>Eukaryota</taxon>
        <taxon>Fungi</taxon>
        <taxon>Dikarya</taxon>
        <taxon>Basidiomycota</taxon>
        <taxon>Agaricomycotina</taxon>
        <taxon>Agaricomycetes</taxon>
        <taxon>Agaricomycetidae</taxon>
        <taxon>Agaricales</taxon>
        <taxon>Marasmiineae</taxon>
        <taxon>Omphalotaceae</taxon>
        <taxon>Collybiopsis</taxon>
        <taxon>Collybiopsis luxurians</taxon>
    </lineage>
</organism>
<dbReference type="HOGENOM" id="CLU_068090_0_0_1"/>
<feature type="compositionally biased region" description="Low complexity" evidence="2">
    <location>
        <begin position="1"/>
        <end position="11"/>
    </location>
</feature>
<dbReference type="Gene3D" id="3.30.160.60">
    <property type="entry name" value="Classic Zinc Finger"/>
    <property type="match status" value="1"/>
</dbReference>
<evidence type="ECO:0000256" key="2">
    <source>
        <dbReference type="SAM" id="MobiDB-lite"/>
    </source>
</evidence>
<proteinExistence type="predicted"/>
<feature type="region of interest" description="Disordered" evidence="2">
    <location>
        <begin position="1"/>
        <end position="44"/>
    </location>
</feature>
<keyword evidence="1" id="KW-0479">Metal-binding</keyword>
<dbReference type="SUPFAM" id="SSF57667">
    <property type="entry name" value="beta-beta-alpha zinc fingers"/>
    <property type="match status" value="1"/>
</dbReference>
<feature type="region of interest" description="Disordered" evidence="2">
    <location>
        <begin position="204"/>
        <end position="255"/>
    </location>
</feature>
<reference evidence="4 5" key="1">
    <citation type="submission" date="2014-04" db="EMBL/GenBank/DDBJ databases">
        <title>Evolutionary Origins and Diversification of the Mycorrhizal Mutualists.</title>
        <authorList>
            <consortium name="DOE Joint Genome Institute"/>
            <consortium name="Mycorrhizal Genomics Consortium"/>
            <person name="Kohler A."/>
            <person name="Kuo A."/>
            <person name="Nagy L.G."/>
            <person name="Floudas D."/>
            <person name="Copeland A."/>
            <person name="Barry K.W."/>
            <person name="Cichocki N."/>
            <person name="Veneault-Fourrey C."/>
            <person name="LaButti K."/>
            <person name="Lindquist E.A."/>
            <person name="Lipzen A."/>
            <person name="Lundell T."/>
            <person name="Morin E."/>
            <person name="Murat C."/>
            <person name="Riley R."/>
            <person name="Ohm R."/>
            <person name="Sun H."/>
            <person name="Tunlid A."/>
            <person name="Henrissat B."/>
            <person name="Grigoriev I.V."/>
            <person name="Hibbett D.S."/>
            <person name="Martin F."/>
        </authorList>
    </citation>
    <scope>NUCLEOTIDE SEQUENCE [LARGE SCALE GENOMIC DNA]</scope>
    <source>
        <strain evidence="4 5">FD-317 M1</strain>
    </source>
</reference>